<evidence type="ECO:0000313" key="1">
    <source>
        <dbReference type="EMBL" id="MCX7570977.1"/>
    </source>
</evidence>
<organism evidence="1 2">
    <name type="scientific">Tumebacillus lacus</name>
    <dbReference type="NCBI Taxonomy" id="2995335"/>
    <lineage>
        <taxon>Bacteria</taxon>
        <taxon>Bacillati</taxon>
        <taxon>Bacillota</taxon>
        <taxon>Bacilli</taxon>
        <taxon>Bacillales</taxon>
        <taxon>Alicyclobacillaceae</taxon>
        <taxon>Tumebacillus</taxon>
    </lineage>
</organism>
<comment type="caution">
    <text evidence="1">The sequence shown here is derived from an EMBL/GenBank/DDBJ whole genome shotgun (WGS) entry which is preliminary data.</text>
</comment>
<reference evidence="1 2" key="1">
    <citation type="submission" date="2022-11" db="EMBL/GenBank/DDBJ databases">
        <title>Study of microbial diversity in lake waters.</title>
        <authorList>
            <person name="Zhang J."/>
        </authorList>
    </citation>
    <scope>NUCLEOTIDE SEQUENCE [LARGE SCALE GENOMIC DNA]</scope>
    <source>
        <strain evidence="1 2">DT12</strain>
    </source>
</reference>
<dbReference type="RefSeq" id="WP_267152229.1">
    <property type="nucleotide sequence ID" value="NZ_JAPMLT010000008.1"/>
</dbReference>
<dbReference type="Proteomes" id="UP001208017">
    <property type="component" value="Unassembled WGS sequence"/>
</dbReference>
<gene>
    <name evidence="1" type="ORF">OS242_13590</name>
</gene>
<sequence length="121" mass="13946">MKDVQLPFDPVPLIEAITEDIYAAYPQLLTRYGEGGKDKCREDNMHHLKHLQTAFVLENDQFFIDYAVWLNGILTSRGMLPALLIDNLERVDRAVRGHLSEELETAYRRMLASAVKRLSEE</sequence>
<accession>A0ABT3X236</accession>
<name>A0ABT3X236_9BACL</name>
<evidence type="ECO:0000313" key="2">
    <source>
        <dbReference type="Proteomes" id="UP001208017"/>
    </source>
</evidence>
<protein>
    <submittedName>
        <fullName evidence="1">Uncharacterized protein</fullName>
    </submittedName>
</protein>
<dbReference type="EMBL" id="JAPMLT010000008">
    <property type="protein sequence ID" value="MCX7570977.1"/>
    <property type="molecule type" value="Genomic_DNA"/>
</dbReference>
<proteinExistence type="predicted"/>
<keyword evidence="2" id="KW-1185">Reference proteome</keyword>